<name>A0ACC2WI24_9TREE</name>
<proteinExistence type="predicted"/>
<evidence type="ECO:0000313" key="2">
    <source>
        <dbReference type="Proteomes" id="UP001241377"/>
    </source>
</evidence>
<comment type="caution">
    <text evidence="1">The sequence shown here is derived from an EMBL/GenBank/DDBJ whole genome shotgun (WGS) entry which is preliminary data.</text>
</comment>
<dbReference type="EMBL" id="JASBWR010000009">
    <property type="protein sequence ID" value="KAJ9111048.1"/>
    <property type="molecule type" value="Genomic_DNA"/>
</dbReference>
<organism evidence="1 2">
    <name type="scientific">Naganishia cerealis</name>
    <dbReference type="NCBI Taxonomy" id="610337"/>
    <lineage>
        <taxon>Eukaryota</taxon>
        <taxon>Fungi</taxon>
        <taxon>Dikarya</taxon>
        <taxon>Basidiomycota</taxon>
        <taxon>Agaricomycotina</taxon>
        <taxon>Tremellomycetes</taxon>
        <taxon>Filobasidiales</taxon>
        <taxon>Filobasidiaceae</taxon>
        <taxon>Naganishia</taxon>
    </lineage>
</organism>
<evidence type="ECO:0000313" key="1">
    <source>
        <dbReference type="EMBL" id="KAJ9111048.1"/>
    </source>
</evidence>
<accession>A0ACC2WI24</accession>
<reference evidence="1" key="1">
    <citation type="submission" date="2023-04" db="EMBL/GenBank/DDBJ databases">
        <title>Draft Genome sequencing of Naganishia species isolated from polar environments using Oxford Nanopore Technology.</title>
        <authorList>
            <person name="Leo P."/>
            <person name="Venkateswaran K."/>
        </authorList>
    </citation>
    <scope>NUCLEOTIDE SEQUENCE</scope>
    <source>
        <strain evidence="1">MNA-CCFEE 5261</strain>
    </source>
</reference>
<sequence>MHPELVRDDIVSAMHIINLRHDSTGIKRIMRPPSTTTLKPSKQTKLIKGLRGALKVDTVEKAKNKMREEMKAMAKMYTGGRSLTLAKQQQVLQIWETKAS</sequence>
<keyword evidence="2" id="KW-1185">Reference proteome</keyword>
<protein>
    <submittedName>
        <fullName evidence="1">Uncharacterized protein</fullName>
    </submittedName>
</protein>
<gene>
    <name evidence="1" type="ORF">QFC19_001246</name>
</gene>
<dbReference type="Proteomes" id="UP001241377">
    <property type="component" value="Unassembled WGS sequence"/>
</dbReference>